<feature type="region of interest" description="Disordered" evidence="1">
    <location>
        <begin position="100"/>
        <end position="129"/>
    </location>
</feature>
<dbReference type="GeneID" id="92085088"/>
<evidence type="ECO:0000256" key="1">
    <source>
        <dbReference type="SAM" id="MobiDB-lite"/>
    </source>
</evidence>
<keyword evidence="3" id="KW-1185">Reference proteome</keyword>
<dbReference type="RefSeq" id="XP_066722657.1">
    <property type="nucleotide sequence ID" value="XM_066852025.1"/>
</dbReference>
<organism evidence="2 3">
    <name type="scientific">Apiospora phragmitis</name>
    <dbReference type="NCBI Taxonomy" id="2905665"/>
    <lineage>
        <taxon>Eukaryota</taxon>
        <taxon>Fungi</taxon>
        <taxon>Dikarya</taxon>
        <taxon>Ascomycota</taxon>
        <taxon>Pezizomycotina</taxon>
        <taxon>Sordariomycetes</taxon>
        <taxon>Xylariomycetidae</taxon>
        <taxon>Amphisphaeriales</taxon>
        <taxon>Apiosporaceae</taxon>
        <taxon>Apiospora</taxon>
    </lineage>
</organism>
<dbReference type="EMBL" id="JAQQWL010000001">
    <property type="protein sequence ID" value="KAK8091111.1"/>
    <property type="molecule type" value="Genomic_DNA"/>
</dbReference>
<comment type="caution">
    <text evidence="2">The sequence shown here is derived from an EMBL/GenBank/DDBJ whole genome shotgun (WGS) entry which is preliminary data.</text>
</comment>
<dbReference type="Proteomes" id="UP001480595">
    <property type="component" value="Unassembled WGS sequence"/>
</dbReference>
<evidence type="ECO:0000313" key="3">
    <source>
        <dbReference type="Proteomes" id="UP001480595"/>
    </source>
</evidence>
<proteinExistence type="predicted"/>
<name>A0ABR1X6V5_9PEZI</name>
<sequence length="129" mass="14112">MPYGEWLPCHVQVWRARVGAFYLATGSTGATSCTYATLQYAGGMTGQRQRHIVRCHDHSPKEVFVYMLMKILYGSRPSKLPGLSTDGGQEEEEGVVGILAGVRGDRNRGGREGVSTLDSGHLQRHVPLP</sequence>
<accession>A0ABR1X6V5</accession>
<reference evidence="2 3" key="1">
    <citation type="submission" date="2023-01" db="EMBL/GenBank/DDBJ databases">
        <title>Analysis of 21 Apiospora genomes using comparative genomics revels a genus with tremendous synthesis potential of carbohydrate active enzymes and secondary metabolites.</title>
        <authorList>
            <person name="Sorensen T."/>
        </authorList>
    </citation>
    <scope>NUCLEOTIDE SEQUENCE [LARGE SCALE GENOMIC DNA]</scope>
    <source>
        <strain evidence="2 3">CBS 135458</strain>
    </source>
</reference>
<protein>
    <submittedName>
        <fullName evidence="2">Uncharacterized protein</fullName>
    </submittedName>
</protein>
<evidence type="ECO:0000313" key="2">
    <source>
        <dbReference type="EMBL" id="KAK8091111.1"/>
    </source>
</evidence>
<gene>
    <name evidence="2" type="ORF">PG994_000616</name>
</gene>